<protein>
    <recommendedName>
        <fullName evidence="5">E3 ubiquitin-protein ligase APD1-4 middle domain-containing protein</fullName>
    </recommendedName>
</protein>
<organism evidence="4">
    <name type="scientific">Lepeophtheirus salmonis</name>
    <name type="common">Salmon louse</name>
    <name type="synonym">Caligus salmonis</name>
    <dbReference type="NCBI Taxonomy" id="72036"/>
    <lineage>
        <taxon>Eukaryota</taxon>
        <taxon>Metazoa</taxon>
        <taxon>Ecdysozoa</taxon>
        <taxon>Arthropoda</taxon>
        <taxon>Crustacea</taxon>
        <taxon>Multicrustacea</taxon>
        <taxon>Hexanauplia</taxon>
        <taxon>Copepoda</taxon>
        <taxon>Siphonostomatoida</taxon>
        <taxon>Caligidae</taxon>
        <taxon>Lepeophtheirus</taxon>
    </lineage>
</organism>
<dbReference type="OrthoDB" id="6375539at2759"/>
<dbReference type="Pfam" id="PF16040">
    <property type="entry name" value="APD1-4_N"/>
    <property type="match status" value="1"/>
</dbReference>
<dbReference type="AlphaFoldDB" id="A0A0K2TLA0"/>
<sequence>MNNQGEVLKSDKFDQLERMQWSSNSSSTKGPKRLCIFCLLAIFLPVLCLVVPIYMRFQALRPHFLTLSPSDMKLLNQESMVSTFWCESQKISMNSSFNAYILKERPQIKRFRQKVSMKRQMVLKDDIKEYWGFYLLKGSEVKVQVCARYPGANFIVVESLINAKRCDYLGELDSLEEVDEKSSEFEFDPSSAMPNQNMSIMDPHGYILENISKPYTDSNGTRNDSMITDNYVTERKLLDQYLSLFRSIPHQKRQILLRRIADALNNNMTLEPLEDRRERDIGEEYDFGGGEELDREDEEEEESRIFELIKNDRINQENRNGNVDLSMEEFASSWSSSEEALQNCNGLLHNVPLTPSIECHINGSIKSASTEVTLRVSQSGFYYFIFASENEIQDNNLFATFQMKKTVFDIDTHRLESYMNQTNCELPLRFWSKDQIILEAPPKNSEEFNDCDDISAVSSLPQCHRVIMAESICVPRTYVYTVLLLMAPMFILIFASI</sequence>
<feature type="domain" description="E3 ubiquitin-protein ligase APD1-4 N-terminal" evidence="2">
    <location>
        <begin position="94"/>
        <end position="157"/>
    </location>
</feature>
<dbReference type="InterPro" id="IPR032008">
    <property type="entry name" value="APD1-4_N"/>
</dbReference>
<evidence type="ECO:0000313" key="4">
    <source>
        <dbReference type="EMBL" id="CDW26422.1"/>
    </source>
</evidence>
<proteinExistence type="predicted"/>
<keyword evidence="1" id="KW-0472">Membrane</keyword>
<keyword evidence="1" id="KW-0812">Transmembrane</keyword>
<evidence type="ECO:0000259" key="2">
    <source>
        <dbReference type="Pfam" id="PF16040"/>
    </source>
</evidence>
<evidence type="ECO:0008006" key="5">
    <source>
        <dbReference type="Google" id="ProtNLM"/>
    </source>
</evidence>
<dbReference type="EMBL" id="HACA01009060">
    <property type="protein sequence ID" value="CDW26421.1"/>
    <property type="molecule type" value="Transcribed_RNA"/>
</dbReference>
<accession>A0A0K2TLA0</accession>
<dbReference type="PANTHER" id="PTHR39077:SF1">
    <property type="entry name" value="E3 UBIQUITIN-PROTEIN LIGASE APD1-4 MIDDLE DOMAIN-CONTAINING PROTEIN"/>
    <property type="match status" value="1"/>
</dbReference>
<reference evidence="4" key="1">
    <citation type="submission" date="2014-05" db="EMBL/GenBank/DDBJ databases">
        <authorList>
            <person name="Chronopoulou M."/>
        </authorList>
    </citation>
    <scope>NUCLEOTIDE SEQUENCE</scope>
    <source>
        <tissue evidence="4">Whole organism</tissue>
    </source>
</reference>
<evidence type="ECO:0000256" key="1">
    <source>
        <dbReference type="SAM" id="Phobius"/>
    </source>
</evidence>
<feature type="transmembrane region" description="Helical" evidence="1">
    <location>
        <begin position="34"/>
        <end position="55"/>
    </location>
</feature>
<feature type="domain" description="E3 ubiquitin-protein ligase APD1-4 middle" evidence="3">
    <location>
        <begin position="372"/>
        <end position="494"/>
    </location>
</feature>
<feature type="transmembrane region" description="Helical" evidence="1">
    <location>
        <begin position="477"/>
        <end position="495"/>
    </location>
</feature>
<dbReference type="Pfam" id="PF16041">
    <property type="entry name" value="APD1-4_M"/>
    <property type="match status" value="1"/>
</dbReference>
<keyword evidence="1" id="KW-1133">Transmembrane helix</keyword>
<dbReference type="InterPro" id="IPR032010">
    <property type="entry name" value="APD1-4_M"/>
</dbReference>
<dbReference type="EMBL" id="HACA01009061">
    <property type="protein sequence ID" value="CDW26422.1"/>
    <property type="molecule type" value="Transcribed_RNA"/>
</dbReference>
<evidence type="ECO:0000259" key="3">
    <source>
        <dbReference type="Pfam" id="PF16041"/>
    </source>
</evidence>
<name>A0A0K2TLA0_LEPSM</name>
<dbReference type="PANTHER" id="PTHR39077">
    <property type="entry name" value="DUF4793 DOMAIN-CONTAINING PROTEIN"/>
    <property type="match status" value="1"/>
</dbReference>
<dbReference type="EMBL" id="HACA01009062">
    <property type="protein sequence ID" value="CDW26423.1"/>
    <property type="molecule type" value="Transcribed_RNA"/>
</dbReference>